<proteinExistence type="predicted"/>
<evidence type="ECO:0000256" key="1">
    <source>
        <dbReference type="SAM" id="MobiDB-lite"/>
    </source>
</evidence>
<dbReference type="PANTHER" id="PTHR40903:SF1">
    <property type="entry name" value="HYPHALLY REGULATED CELL WALL PROTEIN 3"/>
    <property type="match status" value="1"/>
</dbReference>
<dbReference type="PANTHER" id="PTHR40903">
    <property type="entry name" value="GLYCINE-RICH CELL WALL STRUCTURAL PROTEIN 1-LIKE"/>
    <property type="match status" value="1"/>
</dbReference>
<organism evidence="2 3">
    <name type="scientific">Chlamydomonas schloesseri</name>
    <dbReference type="NCBI Taxonomy" id="2026947"/>
    <lineage>
        <taxon>Eukaryota</taxon>
        <taxon>Viridiplantae</taxon>
        <taxon>Chlorophyta</taxon>
        <taxon>core chlorophytes</taxon>
        <taxon>Chlorophyceae</taxon>
        <taxon>CS clade</taxon>
        <taxon>Chlamydomonadales</taxon>
        <taxon>Chlamydomonadaceae</taxon>
        <taxon>Chlamydomonas</taxon>
    </lineage>
</organism>
<protein>
    <recommendedName>
        <fullName evidence="4">Protein kinase domain-containing protein</fullName>
    </recommendedName>
</protein>
<comment type="caution">
    <text evidence="2">The sequence shown here is derived from an EMBL/GenBank/DDBJ whole genome shotgun (WGS) entry which is preliminary data.</text>
</comment>
<dbReference type="AlphaFoldDB" id="A0A835WT62"/>
<reference evidence="2" key="1">
    <citation type="journal article" date="2020" name="bioRxiv">
        <title>Comparative genomics of Chlamydomonas.</title>
        <authorList>
            <person name="Craig R.J."/>
            <person name="Hasan A.R."/>
            <person name="Ness R.W."/>
            <person name="Keightley P.D."/>
        </authorList>
    </citation>
    <scope>NUCLEOTIDE SEQUENCE</scope>
    <source>
        <strain evidence="2">CCAP 11/173</strain>
    </source>
</reference>
<gene>
    <name evidence="2" type="ORF">HYH02_003149</name>
</gene>
<dbReference type="OrthoDB" id="541581at2759"/>
<feature type="region of interest" description="Disordered" evidence="1">
    <location>
        <begin position="1"/>
        <end position="59"/>
    </location>
</feature>
<sequence>MAAGAVEAEGGGGGDRGEDGGEGGGGGGSGGGSGGVQPGGVMQGGQAGEGGGVGGGAEVVEGGGAEKREVRWRRCAFRVAVGYKRRRAAAARRAEGPMTGGCGGATAVLAQLTTQVRDVLASYLEDDTAVPIISGFGDKNVNPDWALGDAPKKPTNLFLIVEVKPGIGGTGDPHYQGALYLMHFWRKRMKSTIFCNTCCPAFLLEVVGPQARLSAVAWLDRVTIFPLTPLLNLLPAHPVTDSLLMPVARMLAAVRTGVRGLAAAHAAERAVPTAAVAAAAKPNRAQKRKAVTAAQPTTVSKRKVAATAATASKPTTAPAAAVAAAPAAAAKEQQPPRAIALLQQLPWAIATHSRYVVSSVRPLVARSPAYTYFVRLAGGSGDGAGAAGGTGGTNGTGGVAAVVVKLCRKYGLEAHRAWAKAGLAPEVLREEQLPGGWLLLEMEWLRWPEWRQLPDLLQQAPGKQGKEALGAVRQALQRAHAATSMVHGDARPCNCMVRRCDGSSGGQRSSSGSRSSGGASWEVRFVDFEWAGREGKATYPAFLNPDIPWPEGVGYGKPLQRAHDLELLAATATATSSRSGAAAAGRGRSAR</sequence>
<evidence type="ECO:0000313" key="2">
    <source>
        <dbReference type="EMBL" id="KAG2452115.1"/>
    </source>
</evidence>
<dbReference type="Proteomes" id="UP000613740">
    <property type="component" value="Unassembled WGS sequence"/>
</dbReference>
<dbReference type="EMBL" id="JAEHOD010000006">
    <property type="protein sequence ID" value="KAG2452115.1"/>
    <property type="molecule type" value="Genomic_DNA"/>
</dbReference>
<evidence type="ECO:0008006" key="4">
    <source>
        <dbReference type="Google" id="ProtNLM"/>
    </source>
</evidence>
<evidence type="ECO:0000313" key="3">
    <source>
        <dbReference type="Proteomes" id="UP000613740"/>
    </source>
</evidence>
<feature type="compositionally biased region" description="Gly residues" evidence="1">
    <location>
        <begin position="22"/>
        <end position="59"/>
    </location>
</feature>
<accession>A0A835WT62</accession>
<name>A0A835WT62_9CHLO</name>
<keyword evidence="3" id="KW-1185">Reference proteome</keyword>